<gene>
    <name evidence="6 8" type="primary">ruvA</name>
    <name evidence="8" type="ORF">O4J56_24085</name>
</gene>
<dbReference type="SMART" id="SM00278">
    <property type="entry name" value="HhH1"/>
    <property type="match status" value="2"/>
</dbReference>
<evidence type="ECO:0000256" key="2">
    <source>
        <dbReference type="ARBA" id="ARBA00022763"/>
    </source>
</evidence>
<dbReference type="InterPro" id="IPR012340">
    <property type="entry name" value="NA-bd_OB-fold"/>
</dbReference>
<dbReference type="RefSeq" id="WP_270688882.1">
    <property type="nucleotide sequence ID" value="NZ_JAQFWQ010000089.1"/>
</dbReference>
<dbReference type="SUPFAM" id="SSF50249">
    <property type="entry name" value="Nucleic acid-binding proteins"/>
    <property type="match status" value="1"/>
</dbReference>
<comment type="caution">
    <text evidence="8">The sequence shown here is derived from an EMBL/GenBank/DDBJ whole genome shotgun (WGS) entry which is preliminary data.</text>
</comment>
<proteinExistence type="inferred from homology"/>
<feature type="domain" description="Helix-hairpin-helix DNA-binding motif class 1" evidence="7">
    <location>
        <begin position="72"/>
        <end position="91"/>
    </location>
</feature>
<keyword evidence="5 6" id="KW-0234">DNA repair</keyword>
<dbReference type="EMBL" id="JAQFWQ010000089">
    <property type="protein sequence ID" value="MDA2813746.1"/>
    <property type="molecule type" value="Genomic_DNA"/>
</dbReference>
<comment type="function">
    <text evidence="6">The RuvA-RuvB-RuvC complex processes Holliday junction (HJ) DNA during genetic recombination and DNA repair, while the RuvA-RuvB complex plays an important role in the rescue of blocked DNA replication forks via replication fork reversal (RFR). RuvA specifically binds to HJ cruciform DNA, conferring on it an open structure. The RuvB hexamer acts as an ATP-dependent pump, pulling dsDNA into and through the RuvAB complex. HJ branch migration allows RuvC to scan DNA until it finds its consensus sequence, where it cleaves and resolves the cruciform DNA.</text>
</comment>
<comment type="subunit">
    <text evidence="6">Homotetramer. Forms an RuvA(8)-RuvB(12)-Holliday junction (HJ) complex. HJ DNA is sandwiched between 2 RuvA tetramers; dsDNA enters through RuvA and exits via RuvB. An RuvB hexamer assembles on each DNA strand where it exits the tetramer. Each RuvB hexamer is contacted by two RuvA subunits (via domain III) on 2 adjacent RuvB subunits; this complex drives branch migration. In the full resolvosome a probable DNA-RuvA(4)-RuvB(12)-RuvC(2) complex forms which resolves the HJ.</text>
</comment>
<dbReference type="InterPro" id="IPR010994">
    <property type="entry name" value="RuvA_2-like"/>
</dbReference>
<keyword evidence="4 6" id="KW-0233">DNA recombination</keyword>
<dbReference type="Proteomes" id="UP001527866">
    <property type="component" value="Unassembled WGS sequence"/>
</dbReference>
<dbReference type="SUPFAM" id="SSF47781">
    <property type="entry name" value="RuvA domain 2-like"/>
    <property type="match status" value="1"/>
</dbReference>
<evidence type="ECO:0000256" key="3">
    <source>
        <dbReference type="ARBA" id="ARBA00023125"/>
    </source>
</evidence>
<dbReference type="InterPro" id="IPR000085">
    <property type="entry name" value="RuvA"/>
</dbReference>
<dbReference type="InterPro" id="IPR036267">
    <property type="entry name" value="RuvA_C_sf"/>
</dbReference>
<dbReference type="Gene3D" id="1.10.8.10">
    <property type="entry name" value="DNA helicase RuvA subunit, C-terminal domain"/>
    <property type="match status" value="1"/>
</dbReference>
<comment type="domain">
    <text evidence="6">Has three domains with a flexible linker between the domains II and III and assumes an 'L' shape. Domain III is highly mobile and contacts RuvB.</text>
</comment>
<name>A0ABT4U9W0_9ACTN</name>
<dbReference type="InterPro" id="IPR013849">
    <property type="entry name" value="DNA_helicase_Holl-junc_RuvA_I"/>
</dbReference>
<keyword evidence="2 6" id="KW-0227">DNA damage</keyword>
<comment type="subcellular location">
    <subcellularLocation>
        <location evidence="6">Cytoplasm</location>
    </subcellularLocation>
</comment>
<comment type="similarity">
    <text evidence="6">Belongs to the RuvA family.</text>
</comment>
<keyword evidence="3 6" id="KW-0238">DNA-binding</keyword>
<dbReference type="HAMAP" id="MF_00031">
    <property type="entry name" value="DNA_HJ_migration_RuvA"/>
    <property type="match status" value="1"/>
</dbReference>
<evidence type="ECO:0000256" key="1">
    <source>
        <dbReference type="ARBA" id="ARBA00022490"/>
    </source>
</evidence>
<dbReference type="NCBIfam" id="TIGR00084">
    <property type="entry name" value="ruvA"/>
    <property type="match status" value="1"/>
</dbReference>
<dbReference type="InterPro" id="IPR011114">
    <property type="entry name" value="RuvA_C"/>
</dbReference>
<dbReference type="Pfam" id="PF01330">
    <property type="entry name" value="RuvA_N"/>
    <property type="match status" value="1"/>
</dbReference>
<protein>
    <recommendedName>
        <fullName evidence="6">Holliday junction branch migration complex subunit RuvA</fullName>
    </recommendedName>
</protein>
<evidence type="ECO:0000256" key="4">
    <source>
        <dbReference type="ARBA" id="ARBA00023172"/>
    </source>
</evidence>
<evidence type="ECO:0000313" key="9">
    <source>
        <dbReference type="Proteomes" id="UP001527866"/>
    </source>
</evidence>
<organism evidence="8 9">
    <name type="scientific">Nocardiopsis endophytica</name>
    <dbReference type="NCBI Taxonomy" id="3018445"/>
    <lineage>
        <taxon>Bacteria</taxon>
        <taxon>Bacillati</taxon>
        <taxon>Actinomycetota</taxon>
        <taxon>Actinomycetes</taxon>
        <taxon>Streptosporangiales</taxon>
        <taxon>Nocardiopsidaceae</taxon>
        <taxon>Nocardiopsis</taxon>
    </lineage>
</organism>
<dbReference type="InterPro" id="IPR003583">
    <property type="entry name" value="Hlx-hairpin-Hlx_DNA-bd_motif"/>
</dbReference>
<accession>A0ABT4U9W0</accession>
<dbReference type="Gene3D" id="1.10.150.20">
    <property type="entry name" value="5' to 3' exonuclease, C-terminal subdomain"/>
    <property type="match status" value="1"/>
</dbReference>
<dbReference type="SUPFAM" id="SSF46929">
    <property type="entry name" value="DNA helicase RuvA subunit, C-terminal domain"/>
    <property type="match status" value="1"/>
</dbReference>
<dbReference type="Gene3D" id="2.40.50.140">
    <property type="entry name" value="Nucleic acid-binding proteins"/>
    <property type="match status" value="1"/>
</dbReference>
<evidence type="ECO:0000256" key="5">
    <source>
        <dbReference type="ARBA" id="ARBA00023204"/>
    </source>
</evidence>
<feature type="region of interest" description="Domain III" evidence="6">
    <location>
        <begin position="153"/>
        <end position="204"/>
    </location>
</feature>
<feature type="domain" description="Helix-hairpin-helix DNA-binding motif class 1" evidence="7">
    <location>
        <begin position="107"/>
        <end position="126"/>
    </location>
</feature>
<evidence type="ECO:0000256" key="6">
    <source>
        <dbReference type="HAMAP-Rule" id="MF_00031"/>
    </source>
</evidence>
<reference evidence="8 9" key="1">
    <citation type="submission" date="2023-01" db="EMBL/GenBank/DDBJ databases">
        <title>Draft genome sequence of Nocardiopsis sp. RSe5-2 isolated from halophytes.</title>
        <authorList>
            <person name="Duangmal K."/>
            <person name="Chantavorakit T."/>
        </authorList>
    </citation>
    <scope>NUCLEOTIDE SEQUENCE [LARGE SCALE GENOMIC DNA]</scope>
    <source>
        <strain evidence="8 9">RSe5-2</strain>
    </source>
</reference>
<keyword evidence="9" id="KW-1185">Reference proteome</keyword>
<sequence>MIAFLTGRVAARQAGSAVIEVGGVGMQLQCTPATLSTLRVGEEATVSTALVVREDSLTLYGFADADERDVFERLQTASGVGPRLALAMLAVHTPEALRKAVATEDTAALTAVPGIGKKGAQRIVLELRDKLGDPLGADPGTGTGAAAAAPAAAHWRPQVVAGLVNLGWSAKDAEAAADAVAPRAEDTPDVADLLRAALRGLSRA</sequence>
<comment type="caution">
    <text evidence="6">Lacks conserved residue(s) required for the propagation of feature annotation.</text>
</comment>
<evidence type="ECO:0000259" key="7">
    <source>
        <dbReference type="SMART" id="SM00278"/>
    </source>
</evidence>
<keyword evidence="1 6" id="KW-0963">Cytoplasm</keyword>
<evidence type="ECO:0000313" key="8">
    <source>
        <dbReference type="EMBL" id="MDA2813746.1"/>
    </source>
</evidence>
<dbReference type="Pfam" id="PF14520">
    <property type="entry name" value="HHH_5"/>
    <property type="match status" value="1"/>
</dbReference>
<dbReference type="Pfam" id="PF07499">
    <property type="entry name" value="RuvA_C"/>
    <property type="match status" value="1"/>
</dbReference>